<name>A0A328BL23_9CAUL</name>
<comment type="caution">
    <text evidence="1">The sequence shown here is derived from an EMBL/GenBank/DDBJ whole genome shotgun (WGS) entry which is preliminary data.</text>
</comment>
<gene>
    <name evidence="1" type="ORF">DJ019_11885</name>
</gene>
<accession>A0A328BL23</accession>
<organism evidence="1 2">
    <name type="scientific">Phenylobacterium kunshanense</name>
    <dbReference type="NCBI Taxonomy" id="1445034"/>
    <lineage>
        <taxon>Bacteria</taxon>
        <taxon>Pseudomonadati</taxon>
        <taxon>Pseudomonadota</taxon>
        <taxon>Alphaproteobacteria</taxon>
        <taxon>Caulobacterales</taxon>
        <taxon>Caulobacteraceae</taxon>
        <taxon>Phenylobacterium</taxon>
    </lineage>
</organism>
<dbReference type="EMBL" id="QFYS01000004">
    <property type="protein sequence ID" value="RAK65648.1"/>
    <property type="molecule type" value="Genomic_DNA"/>
</dbReference>
<reference evidence="1 2" key="1">
    <citation type="submission" date="2018-05" db="EMBL/GenBank/DDBJ databases">
        <authorList>
            <person name="Lanie J.A."/>
            <person name="Ng W.-L."/>
            <person name="Kazmierczak K.M."/>
            <person name="Andrzejewski T.M."/>
            <person name="Davidsen T.M."/>
            <person name="Wayne K.J."/>
            <person name="Tettelin H."/>
            <person name="Glass J.I."/>
            <person name="Rusch D."/>
            <person name="Podicherti R."/>
            <person name="Tsui H.-C.T."/>
            <person name="Winkler M.E."/>
        </authorList>
    </citation>
    <scope>NUCLEOTIDE SEQUENCE [LARGE SCALE GENOMIC DNA]</scope>
    <source>
        <strain evidence="1 2">BUT-10</strain>
    </source>
</reference>
<evidence type="ECO:0000313" key="2">
    <source>
        <dbReference type="Proteomes" id="UP000249524"/>
    </source>
</evidence>
<dbReference type="OrthoDB" id="9801242at2"/>
<sequence>MNANTLIGWKTLRPMVGNLGRTTWWRLVRAGEAPAPIRISPGRVAWRLTDILDWIASR</sequence>
<keyword evidence="2" id="KW-1185">Reference proteome</keyword>
<protein>
    <submittedName>
        <fullName evidence="1">Helix-turn-helix domain-containing protein</fullName>
    </submittedName>
</protein>
<evidence type="ECO:0000313" key="1">
    <source>
        <dbReference type="EMBL" id="RAK65648.1"/>
    </source>
</evidence>
<proteinExistence type="predicted"/>
<dbReference type="RefSeq" id="WP_111276244.1">
    <property type="nucleotide sequence ID" value="NZ_QFYS01000004.1"/>
</dbReference>
<dbReference type="AlphaFoldDB" id="A0A328BL23"/>
<dbReference type="Proteomes" id="UP000249524">
    <property type="component" value="Unassembled WGS sequence"/>
</dbReference>